<proteinExistence type="predicted"/>
<dbReference type="EMBL" id="JACOOA010000004">
    <property type="protein sequence ID" value="MBC5584531.1"/>
    <property type="molecule type" value="Genomic_DNA"/>
</dbReference>
<keyword evidence="1" id="KW-0472">Membrane</keyword>
<sequence length="164" mass="17762">MIFHFHKTSLLARLRDTRGFMIAEQLISIIFIGLLCIAVTAGLQAAMNSYGRITTQTQADSMLSQAVEVVSDELVYALSVEADNVTFVSATRHESATLRSGEQGIWLEADGTQYNLAPTENGLSPTLSDLSYDAYAGTWSFRITIQSGGSTLADTTMTVKRIGS</sequence>
<organism evidence="2 3">
    <name type="scientific">Eggerthella hominis</name>
    <dbReference type="NCBI Taxonomy" id="2763043"/>
    <lineage>
        <taxon>Bacteria</taxon>
        <taxon>Bacillati</taxon>
        <taxon>Actinomycetota</taxon>
        <taxon>Coriobacteriia</taxon>
        <taxon>Eggerthellales</taxon>
        <taxon>Eggerthellaceae</taxon>
        <taxon>Eggerthella</taxon>
    </lineage>
</organism>
<comment type="caution">
    <text evidence="2">The sequence shown here is derived from an EMBL/GenBank/DDBJ whole genome shotgun (WGS) entry which is preliminary data.</text>
</comment>
<dbReference type="Proteomes" id="UP000622448">
    <property type="component" value="Unassembled WGS sequence"/>
</dbReference>
<keyword evidence="1" id="KW-1133">Transmembrane helix</keyword>
<keyword evidence="3" id="KW-1185">Reference proteome</keyword>
<keyword evidence="1" id="KW-0812">Transmembrane</keyword>
<evidence type="ECO:0000313" key="3">
    <source>
        <dbReference type="Proteomes" id="UP000622448"/>
    </source>
</evidence>
<evidence type="ECO:0000313" key="2">
    <source>
        <dbReference type="EMBL" id="MBC5584531.1"/>
    </source>
</evidence>
<gene>
    <name evidence="2" type="ORF">H8S61_10030</name>
</gene>
<name>A0ABR7BSE8_9ACTN</name>
<evidence type="ECO:0008006" key="4">
    <source>
        <dbReference type="Google" id="ProtNLM"/>
    </source>
</evidence>
<accession>A0ABR7BSE8</accession>
<reference evidence="2 3" key="1">
    <citation type="submission" date="2020-08" db="EMBL/GenBank/DDBJ databases">
        <title>Genome public.</title>
        <authorList>
            <person name="Liu C."/>
            <person name="Sun Q."/>
        </authorList>
    </citation>
    <scope>NUCLEOTIDE SEQUENCE [LARGE SCALE GENOMIC DNA]</scope>
    <source>
        <strain evidence="2 3">NSJ-70</strain>
    </source>
</reference>
<protein>
    <recommendedName>
        <fullName evidence="4">Prepilin-type cleavage/methylation domain-containing protein</fullName>
    </recommendedName>
</protein>
<dbReference type="RefSeq" id="WP_186938893.1">
    <property type="nucleotide sequence ID" value="NZ_JACOOA010000004.1"/>
</dbReference>
<feature type="transmembrane region" description="Helical" evidence="1">
    <location>
        <begin position="20"/>
        <end position="43"/>
    </location>
</feature>
<evidence type="ECO:0000256" key="1">
    <source>
        <dbReference type="SAM" id="Phobius"/>
    </source>
</evidence>